<accession>A0A1M5NPK4</accession>
<protein>
    <submittedName>
        <fullName evidence="2">Uncharacterized protein</fullName>
    </submittedName>
</protein>
<dbReference type="EMBL" id="LT670817">
    <property type="protein sequence ID" value="SHG91460.1"/>
    <property type="molecule type" value="Genomic_DNA"/>
</dbReference>
<evidence type="ECO:0000256" key="1">
    <source>
        <dbReference type="SAM" id="MobiDB-lite"/>
    </source>
</evidence>
<organism evidence="2 3">
    <name type="scientific">Bradyrhizobium erythrophlei</name>
    <dbReference type="NCBI Taxonomy" id="1437360"/>
    <lineage>
        <taxon>Bacteria</taxon>
        <taxon>Pseudomonadati</taxon>
        <taxon>Pseudomonadota</taxon>
        <taxon>Alphaproteobacteria</taxon>
        <taxon>Hyphomicrobiales</taxon>
        <taxon>Nitrobacteraceae</taxon>
        <taxon>Bradyrhizobium</taxon>
    </lineage>
</organism>
<feature type="region of interest" description="Disordered" evidence="1">
    <location>
        <begin position="51"/>
        <end position="89"/>
    </location>
</feature>
<dbReference type="AlphaFoldDB" id="A0A1M5NPK4"/>
<sequence length="89" mass="9286">MAASMQLRGCPCPACSSSRSSMLGSLPIPRGTIELPVPARIESAAVPDAVEIKPEPPFTPSTRTFIARPDRGRTVSAPASRSVAVPAKE</sequence>
<proteinExistence type="predicted"/>
<name>A0A1M5NPK4_9BRAD</name>
<dbReference type="Proteomes" id="UP000189796">
    <property type="component" value="Chromosome I"/>
</dbReference>
<reference evidence="2 3" key="1">
    <citation type="submission" date="2016-11" db="EMBL/GenBank/DDBJ databases">
        <authorList>
            <person name="Jaros S."/>
            <person name="Januszkiewicz K."/>
            <person name="Wedrychowicz H."/>
        </authorList>
    </citation>
    <scope>NUCLEOTIDE SEQUENCE [LARGE SCALE GENOMIC DNA]</scope>
    <source>
        <strain evidence="2 3">GAS138</strain>
    </source>
</reference>
<gene>
    <name evidence="2" type="ORF">SAMN05443248_3071</name>
</gene>
<evidence type="ECO:0000313" key="2">
    <source>
        <dbReference type="EMBL" id="SHG91460.1"/>
    </source>
</evidence>
<feature type="compositionally biased region" description="Low complexity" evidence="1">
    <location>
        <begin position="75"/>
        <end position="89"/>
    </location>
</feature>
<evidence type="ECO:0000313" key="3">
    <source>
        <dbReference type="Proteomes" id="UP000189796"/>
    </source>
</evidence>